<dbReference type="SUPFAM" id="SSF82549">
    <property type="entry name" value="DAK1/DegV-like"/>
    <property type="match status" value="1"/>
</dbReference>
<dbReference type="GO" id="GO:0008289">
    <property type="term" value="F:lipid binding"/>
    <property type="evidence" value="ECO:0007669"/>
    <property type="project" value="UniProtKB-KW"/>
</dbReference>
<organism evidence="3 4">
    <name type="scientific">Aerococcus urinaehominis</name>
    <dbReference type="NCBI Taxonomy" id="128944"/>
    <lineage>
        <taxon>Bacteria</taxon>
        <taxon>Bacillati</taxon>
        <taxon>Bacillota</taxon>
        <taxon>Bacilli</taxon>
        <taxon>Lactobacillales</taxon>
        <taxon>Aerococcaceae</taxon>
        <taxon>Aerococcus</taxon>
    </lineage>
</organism>
<evidence type="ECO:0000313" key="3">
    <source>
        <dbReference type="EMBL" id="AMB99775.1"/>
    </source>
</evidence>
<dbReference type="EMBL" id="CP014163">
    <property type="protein sequence ID" value="AMB99775.1"/>
    <property type="molecule type" value="Genomic_DNA"/>
</dbReference>
<reference evidence="3 4" key="1">
    <citation type="journal article" date="2016" name="Genome Announc.">
        <title>Complete Genome Sequences of Aerococcus christensenii CCUG 28831T, Aerococcus sanguinicola CCUG 43001T, Aerococcus urinae CCUG 36881T, Aerococcus urinaeequi CCUG 28094T, Aerococcus urinaehominis CCUG 42038 BT, and Aerococcus viridans CCUG 4311T.</title>
        <authorList>
            <person name="Carkaci D."/>
            <person name="Dargis R."/>
            <person name="Nielsen X.C."/>
            <person name="Skovgaard O."/>
            <person name="Fuursted K."/>
            <person name="Christensen J.J."/>
        </authorList>
    </citation>
    <scope>NUCLEOTIDE SEQUENCE [LARGE SCALE GENOMIC DNA]</scope>
    <source>
        <strain evidence="3 4">CCUG42038B</strain>
    </source>
</reference>
<evidence type="ECO:0000313" key="4">
    <source>
        <dbReference type="Proteomes" id="UP000062260"/>
    </source>
</evidence>
<dbReference type="Pfam" id="PF02645">
    <property type="entry name" value="DegV"/>
    <property type="match status" value="1"/>
</dbReference>
<dbReference type="OrthoDB" id="5429275at2"/>
<proteinExistence type="predicted"/>
<dbReference type="AlphaFoldDB" id="A0A109RI81"/>
<dbReference type="PANTHER" id="PTHR33434:SF3">
    <property type="entry name" value="DEGV DOMAIN-CONTAINING PROTEIN YITS"/>
    <property type="match status" value="1"/>
</dbReference>
<keyword evidence="2" id="KW-0446">Lipid-binding</keyword>
<gene>
    <name evidence="3" type="ORF">AWM75_07280</name>
</gene>
<name>A0A109RI81_9LACT</name>
<dbReference type="Proteomes" id="UP000062260">
    <property type="component" value="Chromosome"/>
</dbReference>
<dbReference type="InterPro" id="IPR003797">
    <property type="entry name" value="DegV"/>
</dbReference>
<dbReference type="PROSITE" id="PS51482">
    <property type="entry name" value="DEGV"/>
    <property type="match status" value="1"/>
</dbReference>
<dbReference type="InterPro" id="IPR050270">
    <property type="entry name" value="DegV_domain_contain"/>
</dbReference>
<evidence type="ECO:0000256" key="2">
    <source>
        <dbReference type="ARBA" id="ARBA00023121"/>
    </source>
</evidence>
<dbReference type="KEGG" id="auh:AWM75_07280"/>
<dbReference type="STRING" id="128944.AWM75_07280"/>
<dbReference type="Gene3D" id="3.30.1180.10">
    <property type="match status" value="1"/>
</dbReference>
<sequence length="294" mass="32049">MGQEKIGFIVDSGSDVPAELVASHHIKVLPLTVTYQDGREFDDGDLDLDQLYRDIDDQSPKTSLPSGEKIFQAFEELKRAGCTHVIATTISSALSGTFNSVRLAALEMADMETFVLDTKSIGIGAGLFMVAACYYLDQGDDFDTICDKLSRSVDPSHIFFHISTLHYLIKGGRIGKVMGTLGSMLKIQPIITCDEEGIYTTVAKFRESRRDNDQRAIDKLLDQVDRVSDKTRTYFVGSSGGSKAAQAKMRTLSEKLPTILPHIQANYAVPVSPVLGVHTGPDISGCAIVPVIED</sequence>
<protein>
    <submittedName>
        <fullName evidence="3">Uncharacterized protein</fullName>
    </submittedName>
</protein>
<accession>A0A109RI81</accession>
<evidence type="ECO:0000256" key="1">
    <source>
        <dbReference type="ARBA" id="ARBA00003238"/>
    </source>
</evidence>
<reference evidence="4" key="2">
    <citation type="submission" date="2016-01" db="EMBL/GenBank/DDBJ databases">
        <title>Six Aerococcus type strain genome sequencing and assembly using PacBio and Illumina Hiseq.</title>
        <authorList>
            <person name="Carkaci D."/>
            <person name="Dargis R."/>
            <person name="Nielsen X.C."/>
            <person name="Skovgaard O."/>
            <person name="Fuursted K."/>
            <person name="Christensen J.J."/>
        </authorList>
    </citation>
    <scope>NUCLEOTIDE SEQUENCE [LARGE SCALE GENOMIC DNA]</scope>
    <source>
        <strain evidence="4">CCUG42038B</strain>
    </source>
</reference>
<dbReference type="RefSeq" id="WP_067980191.1">
    <property type="nucleotide sequence ID" value="NZ_CP014163.1"/>
</dbReference>
<dbReference type="PANTHER" id="PTHR33434">
    <property type="entry name" value="DEGV DOMAIN-CONTAINING PROTEIN DR_1986-RELATED"/>
    <property type="match status" value="1"/>
</dbReference>
<dbReference type="InterPro" id="IPR043168">
    <property type="entry name" value="DegV_C"/>
</dbReference>
<keyword evidence="4" id="KW-1185">Reference proteome</keyword>
<dbReference type="Gene3D" id="3.40.50.10170">
    <property type="match status" value="1"/>
</dbReference>
<comment type="function">
    <text evidence="1">May bind long-chain fatty acids, such as palmitate, and may play a role in lipid transport or fatty acid metabolism.</text>
</comment>
<dbReference type="NCBIfam" id="TIGR00762">
    <property type="entry name" value="DegV"/>
    <property type="match status" value="1"/>
</dbReference>